<sequence>MNTYREGPMQPTQEKNMSRSAEVSTDHAQPASTWDNSRSHSGSKCTRPHSKTTVFGASLKTRLHCNHLVPKCKCSSKKNRKRTRKTKHVVQENGLQRRVTSSSCTFPRGEMNGRKIYQSTDESLSVCDASWRPKLNHSKDRPKTNNENCHHKYGNGEERILKKKLRFEDEVTDDKGGYNSGKMTHSVKDIKTNKSPRQNDIQLSPTIQVSHTHNRTNSNKDLERKAKQTSKDYCRLCEASDNLPDKRDFGGAKRIKKKYQVHNKKYAISKFYPEHYDFTSHNELCFLCQRYRNYKCIHDDNYCTICHKHVYCSQEDMTESAHSLHHQSSPPTCVAGDEDRHSPLNKIPYEPRTKFVRNLKEKLETNYMKDKSDQRRTNVDTSAALRESEGYKDPLRHEASQSHHKHHGNKCLHHYQQNERLFLEPTITNRKGQSLCVECSAPQPRDPHQEPYLYHITLGGLKTNADKRHSTASVNQFSNRGKVNNRVSNMKSKKISADMYARLNDRIDNILGRRDIHSTFSRHSAPLNSPIPSYSKRSPSRSMALMDHII</sequence>
<feature type="region of interest" description="Disordered" evidence="1">
    <location>
        <begin position="367"/>
        <end position="410"/>
    </location>
</feature>
<feature type="compositionally biased region" description="Polar residues" evidence="1">
    <location>
        <begin position="10"/>
        <end position="44"/>
    </location>
</feature>
<proteinExistence type="predicted"/>
<feature type="compositionally biased region" description="Basic and acidic residues" evidence="1">
    <location>
        <begin position="367"/>
        <end position="378"/>
    </location>
</feature>
<gene>
    <name evidence="2" type="ORF">O3P69_003891</name>
</gene>
<evidence type="ECO:0000256" key="1">
    <source>
        <dbReference type="SAM" id="MobiDB-lite"/>
    </source>
</evidence>
<organism evidence="2 3">
    <name type="scientific">Scylla paramamosain</name>
    <name type="common">Mud crab</name>
    <dbReference type="NCBI Taxonomy" id="85552"/>
    <lineage>
        <taxon>Eukaryota</taxon>
        <taxon>Metazoa</taxon>
        <taxon>Ecdysozoa</taxon>
        <taxon>Arthropoda</taxon>
        <taxon>Crustacea</taxon>
        <taxon>Multicrustacea</taxon>
        <taxon>Malacostraca</taxon>
        <taxon>Eumalacostraca</taxon>
        <taxon>Eucarida</taxon>
        <taxon>Decapoda</taxon>
        <taxon>Pleocyemata</taxon>
        <taxon>Brachyura</taxon>
        <taxon>Eubrachyura</taxon>
        <taxon>Portunoidea</taxon>
        <taxon>Portunidae</taxon>
        <taxon>Portuninae</taxon>
        <taxon>Scylla</taxon>
    </lineage>
</organism>
<evidence type="ECO:0000313" key="3">
    <source>
        <dbReference type="Proteomes" id="UP001487740"/>
    </source>
</evidence>
<name>A0AAW0UH87_SCYPA</name>
<comment type="caution">
    <text evidence="2">The sequence shown here is derived from an EMBL/GenBank/DDBJ whole genome shotgun (WGS) entry which is preliminary data.</text>
</comment>
<feature type="compositionally biased region" description="Basic and acidic residues" evidence="1">
    <location>
        <begin position="386"/>
        <end position="401"/>
    </location>
</feature>
<dbReference type="EMBL" id="JARAKH010000012">
    <property type="protein sequence ID" value="KAK8398301.1"/>
    <property type="molecule type" value="Genomic_DNA"/>
</dbReference>
<reference evidence="2 3" key="1">
    <citation type="submission" date="2023-03" db="EMBL/GenBank/DDBJ databases">
        <title>High-quality genome of Scylla paramamosain provides insights in environmental adaptation.</title>
        <authorList>
            <person name="Zhang L."/>
        </authorList>
    </citation>
    <scope>NUCLEOTIDE SEQUENCE [LARGE SCALE GENOMIC DNA]</scope>
    <source>
        <strain evidence="2">LZ_2023a</strain>
        <tissue evidence="2">Muscle</tissue>
    </source>
</reference>
<keyword evidence="3" id="KW-1185">Reference proteome</keyword>
<evidence type="ECO:0000313" key="2">
    <source>
        <dbReference type="EMBL" id="KAK8398301.1"/>
    </source>
</evidence>
<protein>
    <submittedName>
        <fullName evidence="2">Uncharacterized protein</fullName>
    </submittedName>
</protein>
<feature type="region of interest" description="Disordered" evidence="1">
    <location>
        <begin position="1"/>
        <end position="50"/>
    </location>
</feature>
<dbReference type="Proteomes" id="UP001487740">
    <property type="component" value="Unassembled WGS sequence"/>
</dbReference>
<accession>A0AAW0UH87</accession>
<dbReference type="AlphaFoldDB" id="A0AAW0UH87"/>
<feature type="region of interest" description="Disordered" evidence="1">
    <location>
        <begin position="323"/>
        <end position="347"/>
    </location>
</feature>